<reference evidence="8" key="1">
    <citation type="submission" date="2017-02" db="EMBL/GenBank/DDBJ databases">
        <authorList>
            <person name="Varghese N."/>
            <person name="Submissions S."/>
        </authorList>
    </citation>
    <scope>NUCLEOTIDE SEQUENCE [LARGE SCALE GENOMIC DNA]</scope>
    <source>
        <strain evidence="8">DSM 18108</strain>
    </source>
</reference>
<keyword evidence="5" id="KW-0732">Signal</keyword>
<evidence type="ECO:0000313" key="8">
    <source>
        <dbReference type="Proteomes" id="UP000190166"/>
    </source>
</evidence>
<evidence type="ECO:0000313" key="7">
    <source>
        <dbReference type="EMBL" id="SKD04183.1"/>
    </source>
</evidence>
<dbReference type="Gene3D" id="2.40.170.20">
    <property type="entry name" value="TonB-dependent receptor, beta-barrel domain"/>
    <property type="match status" value="1"/>
</dbReference>
<keyword evidence="7" id="KW-0675">Receptor</keyword>
<comment type="subcellular location">
    <subcellularLocation>
        <location evidence="1">Cell outer membrane</location>
    </subcellularLocation>
</comment>
<evidence type="ECO:0000256" key="5">
    <source>
        <dbReference type="SAM" id="SignalP"/>
    </source>
</evidence>
<dbReference type="RefSeq" id="WP_079470101.1">
    <property type="nucleotide sequence ID" value="NZ_FUZZ01000002.1"/>
</dbReference>
<accession>A0A1T5NV85</accession>
<evidence type="ECO:0000256" key="1">
    <source>
        <dbReference type="ARBA" id="ARBA00004442"/>
    </source>
</evidence>
<dbReference type="Pfam" id="PF14905">
    <property type="entry name" value="OMP_b-brl_3"/>
    <property type="match status" value="2"/>
</dbReference>
<dbReference type="SUPFAM" id="SSF56935">
    <property type="entry name" value="Porins"/>
    <property type="match status" value="1"/>
</dbReference>
<feature type="signal peptide" evidence="5">
    <location>
        <begin position="1"/>
        <end position="25"/>
    </location>
</feature>
<keyword evidence="2" id="KW-0472">Membrane</keyword>
<feature type="chain" id="PRO_5013137876" evidence="5">
    <location>
        <begin position="26"/>
        <end position="837"/>
    </location>
</feature>
<dbReference type="STRING" id="393003.SAMN05660461_2778"/>
<organism evidence="7 8">
    <name type="scientific">Chitinophaga ginsengisegetis</name>
    <dbReference type="NCBI Taxonomy" id="393003"/>
    <lineage>
        <taxon>Bacteria</taxon>
        <taxon>Pseudomonadati</taxon>
        <taxon>Bacteroidota</taxon>
        <taxon>Chitinophagia</taxon>
        <taxon>Chitinophagales</taxon>
        <taxon>Chitinophagaceae</taxon>
        <taxon>Chitinophaga</taxon>
    </lineage>
</organism>
<evidence type="ECO:0000256" key="2">
    <source>
        <dbReference type="ARBA" id="ARBA00023136"/>
    </source>
</evidence>
<sequence length="837" mass="92191">MKTLYAAGIAFFLAGCFVTAPCAIAQGRAADSLPVTASDTTHPKIIGLKAVEVTVAKPPFTLRNDTLEFDASSIKLAANASVLQLLKKLPGVVIGNDGSITVNGKSVTRIKVDGREFFGDNKEAATKYLPAEIIDKVEVTATKDLASQRSLAVKPPAEDVTVNLVLKKDKNTGIVGNITAGAGSRDRYLADGMISSMRNPTRISVMAAAKNAADQPGGITAISTTGMGGGGEGGLPEYKNGSININTKAGKKLTLDGNYSYNNTKNTKTAATDRLNLLPDNSFRNQSTNNEVTRNGQHQLYTSLVYEKDSLTTWTFRTNAAIGKNSNTLQSHSLSETPTGDLLNTLSSRNNGEAHTRNGGSEINFNKTSRNRKLNLNTTWRFDAGSKKQTEYNNTVNNFYTNNSISQQDSLNQYISSRENSFNNNFTFNLSAAIGHGFVLALDYTLGTTYNKQLREVFEEDPASGKYGMRDSALSSSNKNSSFTHTPSVQLAWKGDRLSIALNTGMRILQQENRLLWLDSVIKIHQQQFAPNLQLNYSVSKYGRLFTNYSISSSAPSAEQLSPVVDNTNPLFMKVGNPLLKGTFTQNLSLMFFVYQPVTGFTFNLSGNGSLARNEIVADQRYDSLGRQISTFQNVNGTWRMMVYGNINLQKKRNNWTFNNGINVNINRNRGVGLVAGEKNISNGWAAGAGVYFSVAYKEWLTISPAVNIDVNSTVYSLPGIDNVNYNTQRLNMQWELIPVKRLELSGDMAYHYNSQVTAPDQRRYFVCNSAVAYSFGRKEQMKLKCRVNDLFNNNTNISNITTPTYTETKQVNALQRYVMISFQYFFGKMGSQKIIL</sequence>
<dbReference type="GO" id="GO:0009279">
    <property type="term" value="C:cell outer membrane"/>
    <property type="evidence" value="ECO:0007669"/>
    <property type="project" value="UniProtKB-SubCell"/>
</dbReference>
<keyword evidence="3" id="KW-0998">Cell outer membrane</keyword>
<dbReference type="AlphaFoldDB" id="A0A1T5NV85"/>
<feature type="domain" description="Outer membrane protein beta-barrel" evidence="6">
    <location>
        <begin position="518"/>
        <end position="671"/>
    </location>
</feature>
<evidence type="ECO:0000256" key="3">
    <source>
        <dbReference type="ARBA" id="ARBA00023237"/>
    </source>
</evidence>
<dbReference type="EMBL" id="FUZZ01000002">
    <property type="protein sequence ID" value="SKD04183.1"/>
    <property type="molecule type" value="Genomic_DNA"/>
</dbReference>
<keyword evidence="8" id="KW-1185">Reference proteome</keyword>
<feature type="compositionally biased region" description="Low complexity" evidence="4">
    <location>
        <begin position="472"/>
        <end position="482"/>
    </location>
</feature>
<feature type="region of interest" description="Disordered" evidence="4">
    <location>
        <begin position="463"/>
        <end position="484"/>
    </location>
</feature>
<evidence type="ECO:0000256" key="4">
    <source>
        <dbReference type="SAM" id="MobiDB-lite"/>
    </source>
</evidence>
<evidence type="ECO:0000259" key="6">
    <source>
        <dbReference type="Pfam" id="PF14905"/>
    </source>
</evidence>
<dbReference type="InterPro" id="IPR036942">
    <property type="entry name" value="Beta-barrel_TonB_sf"/>
</dbReference>
<dbReference type="Proteomes" id="UP000190166">
    <property type="component" value="Unassembled WGS sequence"/>
</dbReference>
<dbReference type="InterPro" id="IPR041700">
    <property type="entry name" value="OMP_b-brl_3"/>
</dbReference>
<dbReference type="PROSITE" id="PS51257">
    <property type="entry name" value="PROKAR_LIPOPROTEIN"/>
    <property type="match status" value="1"/>
</dbReference>
<name>A0A1T5NV85_9BACT</name>
<protein>
    <submittedName>
        <fullName evidence="7">Outer membrane receptor proteins, mostly Fe transport</fullName>
    </submittedName>
</protein>
<gene>
    <name evidence="7" type="ORF">SAMN05660461_2778</name>
</gene>
<proteinExistence type="predicted"/>
<feature type="domain" description="Outer membrane protein beta-barrel" evidence="6">
    <location>
        <begin position="679"/>
        <end position="825"/>
    </location>
</feature>